<keyword evidence="2" id="KW-1185">Reference proteome</keyword>
<dbReference type="Proteomes" id="UP000623010">
    <property type="component" value="Unassembled WGS sequence"/>
</dbReference>
<dbReference type="InterPro" id="IPR051911">
    <property type="entry name" value="SDR_oxidoreductase"/>
</dbReference>
<evidence type="ECO:0000313" key="1">
    <source>
        <dbReference type="EMBL" id="GGZ67182.1"/>
    </source>
</evidence>
<organism evidence="1 2">
    <name type="scientific">Streptomyces echinoruber</name>
    <dbReference type="NCBI Taxonomy" id="68898"/>
    <lineage>
        <taxon>Bacteria</taxon>
        <taxon>Bacillati</taxon>
        <taxon>Actinomycetota</taxon>
        <taxon>Actinomycetes</taxon>
        <taxon>Kitasatosporales</taxon>
        <taxon>Streptomycetaceae</taxon>
        <taxon>Streptomyces</taxon>
    </lineage>
</organism>
<gene>
    <name evidence="1" type="ORF">GCM10010389_00380</name>
</gene>
<dbReference type="Pfam" id="PF00106">
    <property type="entry name" value="adh_short"/>
    <property type="match status" value="1"/>
</dbReference>
<dbReference type="Gene3D" id="3.40.50.720">
    <property type="entry name" value="NAD(P)-binding Rossmann-like Domain"/>
    <property type="match status" value="1"/>
</dbReference>
<sequence>MNSMPSGSPRTTPPGTVLVTGASSGFGALTVRALARAGHTVYAGIRQTATRNAPAVADLNRYATDHDVRLHAVELDVTSQESADTAVRRILAAEGRLDVVVHNAGHMVTGPAEAFTAEQPAQLYDVNVLGAQRVNRAALPHLRARGEGLLVWIGSSSTRGGCPPFLGPYFAAKAAMDALAVSYAAEVLRFGIDTAIVVPGAFTSGTHHFAHAGAPADTDRAAAYDEHYGALLAGLEERLAALIPPDADAAQVADAIVRLVAMPAGTRPLHTHVDPSRDGSEVVSAVADRIRADFFRRAGLDGLLTAGSSL</sequence>
<name>A0A918QRV0_9ACTN</name>
<dbReference type="PANTHER" id="PTHR43976">
    <property type="entry name" value="SHORT CHAIN DEHYDROGENASE"/>
    <property type="match status" value="1"/>
</dbReference>
<reference evidence="1" key="2">
    <citation type="submission" date="2020-09" db="EMBL/GenBank/DDBJ databases">
        <authorList>
            <person name="Sun Q."/>
            <person name="Ohkuma M."/>
        </authorList>
    </citation>
    <scope>NUCLEOTIDE SEQUENCE</scope>
    <source>
        <strain evidence="1">JCM 5016</strain>
    </source>
</reference>
<dbReference type="AlphaFoldDB" id="A0A918QRV0"/>
<comment type="caution">
    <text evidence="1">The sequence shown here is derived from an EMBL/GenBank/DDBJ whole genome shotgun (WGS) entry which is preliminary data.</text>
</comment>
<reference evidence="1" key="1">
    <citation type="journal article" date="2014" name="Int. J. Syst. Evol. Microbiol.">
        <title>Complete genome sequence of Corynebacterium casei LMG S-19264T (=DSM 44701T), isolated from a smear-ripened cheese.</title>
        <authorList>
            <consortium name="US DOE Joint Genome Institute (JGI-PGF)"/>
            <person name="Walter F."/>
            <person name="Albersmeier A."/>
            <person name="Kalinowski J."/>
            <person name="Ruckert C."/>
        </authorList>
    </citation>
    <scope>NUCLEOTIDE SEQUENCE</scope>
    <source>
        <strain evidence="1">JCM 5016</strain>
    </source>
</reference>
<dbReference type="PANTHER" id="PTHR43976:SF9">
    <property type="entry name" value="OXIDOREDUCTASE"/>
    <property type="match status" value="1"/>
</dbReference>
<protein>
    <submittedName>
        <fullName evidence="1">Short-chain dehydrogenase/reductase</fullName>
    </submittedName>
</protein>
<dbReference type="InterPro" id="IPR036291">
    <property type="entry name" value="NAD(P)-bd_dom_sf"/>
</dbReference>
<proteinExistence type="predicted"/>
<dbReference type="InterPro" id="IPR002347">
    <property type="entry name" value="SDR_fam"/>
</dbReference>
<dbReference type="SUPFAM" id="SSF51735">
    <property type="entry name" value="NAD(P)-binding Rossmann-fold domains"/>
    <property type="match status" value="1"/>
</dbReference>
<dbReference type="EMBL" id="BMWH01000001">
    <property type="protein sequence ID" value="GGZ67182.1"/>
    <property type="molecule type" value="Genomic_DNA"/>
</dbReference>
<evidence type="ECO:0000313" key="2">
    <source>
        <dbReference type="Proteomes" id="UP000623010"/>
    </source>
</evidence>
<dbReference type="PRINTS" id="PR00081">
    <property type="entry name" value="GDHRDH"/>
</dbReference>
<accession>A0A918QRV0</accession>
<dbReference type="RefSeq" id="WP_229879089.1">
    <property type="nucleotide sequence ID" value="NZ_BMWH01000001.1"/>
</dbReference>